<dbReference type="Proteomes" id="UP000237246">
    <property type="component" value="Unassembled WGS sequence"/>
</dbReference>
<dbReference type="GO" id="GO:0004867">
    <property type="term" value="F:serine-type endopeptidase inhibitor activity"/>
    <property type="evidence" value="ECO:0007669"/>
    <property type="project" value="InterPro"/>
</dbReference>
<dbReference type="EMBL" id="PPHD01017964">
    <property type="protein sequence ID" value="POI28794.1"/>
    <property type="molecule type" value="Genomic_DNA"/>
</dbReference>
<dbReference type="InterPro" id="IPR036186">
    <property type="entry name" value="Serpin_sf"/>
</dbReference>
<feature type="domain" description="Serpin" evidence="11">
    <location>
        <begin position="18"/>
        <end position="393"/>
    </location>
</feature>
<dbReference type="GO" id="GO:0005615">
    <property type="term" value="C:extracellular space"/>
    <property type="evidence" value="ECO:0007669"/>
    <property type="project" value="InterPro"/>
</dbReference>
<reference evidence="12 13" key="1">
    <citation type="submission" date="2018-01" db="EMBL/GenBank/DDBJ databases">
        <title>Comparison of the Chinese Bamboo Partridge and Red Junglefowl genome sequences highlights the importance of demography in genome evolution.</title>
        <authorList>
            <person name="Tiley G.P."/>
            <person name="Kimball R.T."/>
            <person name="Braun E.L."/>
            <person name="Burleigh J.G."/>
        </authorList>
    </citation>
    <scope>NUCLEOTIDE SEQUENCE [LARGE SCALE GENOMIC DNA]</scope>
    <source>
        <strain evidence="12">RTK389</strain>
        <tissue evidence="12">Blood</tissue>
    </source>
</reference>
<dbReference type="InterPro" id="IPR023795">
    <property type="entry name" value="Serpin_CS"/>
</dbReference>
<proteinExistence type="inferred from homology"/>
<comment type="caution">
    <text evidence="12">The sequence shown here is derived from an EMBL/GenBank/DDBJ whole genome shotgun (WGS) entry which is preliminary data.</text>
</comment>
<dbReference type="Gene3D" id="3.30.497.10">
    <property type="entry name" value="Antithrombin, subunit I, domain 2"/>
    <property type="match status" value="1"/>
</dbReference>
<evidence type="ECO:0000256" key="3">
    <source>
        <dbReference type="ARBA" id="ARBA00022525"/>
    </source>
</evidence>
<dbReference type="PROSITE" id="PS00284">
    <property type="entry name" value="SERPIN"/>
    <property type="match status" value="1"/>
</dbReference>
<evidence type="ECO:0000256" key="8">
    <source>
        <dbReference type="ARBA" id="ARBA00058774"/>
    </source>
</evidence>
<dbReference type="InterPro" id="IPR000215">
    <property type="entry name" value="Serpin_fam"/>
</dbReference>
<keyword evidence="5" id="KW-0007">Acetylation</keyword>
<evidence type="ECO:0000259" key="11">
    <source>
        <dbReference type="SMART" id="SM00093"/>
    </source>
</evidence>
<dbReference type="SMART" id="SM00093">
    <property type="entry name" value="SERPIN"/>
    <property type="match status" value="1"/>
</dbReference>
<dbReference type="InterPro" id="IPR042178">
    <property type="entry name" value="Serpin_sf_1"/>
</dbReference>
<evidence type="ECO:0000256" key="10">
    <source>
        <dbReference type="ARBA" id="ARBA00081765"/>
    </source>
</evidence>
<keyword evidence="7" id="KW-0325">Glycoprotein</keyword>
<keyword evidence="3" id="KW-0964">Secreted</keyword>
<dbReference type="Pfam" id="PF00079">
    <property type="entry name" value="Serpin"/>
    <property type="match status" value="1"/>
</dbReference>
<comment type="function">
    <text evidence="8">Storage protein of egg white. Lack protease inhibitory activity.</text>
</comment>
<name>A0A2P4SXG5_BAMTH</name>
<keyword evidence="13" id="KW-1185">Reference proteome</keyword>
<evidence type="ECO:0000256" key="6">
    <source>
        <dbReference type="ARBA" id="ARBA00023157"/>
    </source>
</evidence>
<accession>A0A2P4SXG5</accession>
<evidence type="ECO:0000256" key="1">
    <source>
        <dbReference type="ARBA" id="ARBA00004613"/>
    </source>
</evidence>
<dbReference type="PANTHER" id="PTHR11461">
    <property type="entry name" value="SERINE PROTEASE INHIBITOR, SERPIN"/>
    <property type="match status" value="1"/>
</dbReference>
<dbReference type="FunFam" id="2.30.39.10:FF:000001">
    <property type="entry name" value="Serpin family B member 2"/>
    <property type="match status" value="1"/>
</dbReference>
<evidence type="ECO:0000256" key="7">
    <source>
        <dbReference type="ARBA" id="ARBA00023180"/>
    </source>
</evidence>
<comment type="subcellular location">
    <subcellularLocation>
        <location evidence="1">Secreted</location>
    </subcellularLocation>
</comment>
<dbReference type="InterPro" id="IPR042185">
    <property type="entry name" value="Serpin_sf_2"/>
</dbReference>
<dbReference type="AlphaFoldDB" id="A0A2P4SXG5"/>
<evidence type="ECO:0000313" key="13">
    <source>
        <dbReference type="Proteomes" id="UP000237246"/>
    </source>
</evidence>
<feature type="non-terminal residue" evidence="12">
    <location>
        <position position="1"/>
    </location>
</feature>
<gene>
    <name evidence="12" type="ORF">CIB84_007456</name>
</gene>
<evidence type="ECO:0000256" key="9">
    <source>
        <dbReference type="ARBA" id="ARBA00072276"/>
    </source>
</evidence>
<evidence type="ECO:0000256" key="4">
    <source>
        <dbReference type="ARBA" id="ARBA00022729"/>
    </source>
</evidence>
<dbReference type="SUPFAM" id="SSF56574">
    <property type="entry name" value="Serpins"/>
    <property type="match status" value="1"/>
</dbReference>
<comment type="similarity">
    <text evidence="2">Belongs to the serpin family. Ov-serpin subfamily.</text>
</comment>
<evidence type="ECO:0000256" key="5">
    <source>
        <dbReference type="ARBA" id="ARBA00022990"/>
    </source>
</evidence>
<evidence type="ECO:0000313" key="12">
    <source>
        <dbReference type="EMBL" id="POI28794.1"/>
    </source>
</evidence>
<keyword evidence="4" id="KW-0732">Signal</keyword>
<organism evidence="12 13">
    <name type="scientific">Bambusicola thoracicus</name>
    <name type="common">Chinese bamboo-partridge</name>
    <name type="synonym">Perdix thoracica</name>
    <dbReference type="NCBI Taxonomy" id="9083"/>
    <lineage>
        <taxon>Eukaryota</taxon>
        <taxon>Metazoa</taxon>
        <taxon>Chordata</taxon>
        <taxon>Craniata</taxon>
        <taxon>Vertebrata</taxon>
        <taxon>Euteleostomi</taxon>
        <taxon>Archelosauria</taxon>
        <taxon>Archosauria</taxon>
        <taxon>Dinosauria</taxon>
        <taxon>Saurischia</taxon>
        <taxon>Theropoda</taxon>
        <taxon>Coelurosauria</taxon>
        <taxon>Aves</taxon>
        <taxon>Neognathae</taxon>
        <taxon>Galloanserae</taxon>
        <taxon>Galliformes</taxon>
        <taxon>Phasianidae</taxon>
        <taxon>Perdicinae</taxon>
        <taxon>Bambusicola</taxon>
    </lineage>
</organism>
<dbReference type="FunFam" id="3.30.497.10:FF:000001">
    <property type="entry name" value="Serine protease inhibitor"/>
    <property type="match status" value="1"/>
</dbReference>
<keyword evidence="6" id="KW-1015">Disulfide bond</keyword>
<dbReference type="OrthoDB" id="671595at2759"/>
<sequence length="393" mass="44484">NNDFRMDSISVTNAKFCFDIFNKLKAHHVNENILYCPMSILTALAMVYLGARGNTESQMKKVLHFDGITGAGSPTDSQCGSSEYIHNLFKELLSEITRPNATYSLEIADKLYVDKTFSVLPEYLDCARKFYTGGVEEVNFKTAAEEARQLINSWVEKETNGQIKDLLVSSSIDSGTTMVFINTIYFKGIWKTAFNTEDTREMPFSVTKQESKPVQMMCLNNTFNVVTLPEEKMKILELSYDSGDLSMLVLLPDEVSGLERIEKTINFDKLREWTSTNAIEKKSMNVYLPRMKIEEKYNLTSILMALGMTDLFSRSANLTGISSVDNLMISDAVHGVFMEVNEEGTEAAGSTGAIGNIKHSLEFEEFRADHPFLFLIRYNPTYSILFFGRYWSP</sequence>
<dbReference type="PANTHER" id="PTHR11461:SF186">
    <property type="entry name" value="SERPIN B4"/>
    <property type="match status" value="1"/>
</dbReference>
<dbReference type="InterPro" id="IPR023796">
    <property type="entry name" value="Serpin_dom"/>
</dbReference>
<dbReference type="Gene3D" id="2.30.39.10">
    <property type="entry name" value="Alpha-1-antitrypsin, domain 1"/>
    <property type="match status" value="1"/>
</dbReference>
<protein>
    <recommendedName>
        <fullName evidence="9">Ovalbumin</fullName>
    </recommendedName>
    <alternativeName>
        <fullName evidence="10">Egg albumin</fullName>
    </alternativeName>
</protein>
<evidence type="ECO:0000256" key="2">
    <source>
        <dbReference type="ARBA" id="ARBA00006426"/>
    </source>
</evidence>